<feature type="transmembrane region" description="Helical" evidence="4">
    <location>
        <begin position="404"/>
        <end position="422"/>
    </location>
</feature>
<dbReference type="InterPro" id="IPR019734">
    <property type="entry name" value="TPR_rpt"/>
</dbReference>
<name>A0A1T4YS10_9BACT</name>
<sequence length="430" mass="47419">MHDSDYSSAGSHFARGRLLQSQHRYADAIRSYKQALELDPGHTPSYVMLALCWLNEEDTAAQAVDAAQRAVGLEPEDVLARSVLALALNARAKDGQTSAIRESLKHAEEAVGIDPDNDFAHAVAGRIHLRLREYAEAEVCARKALELDTENTMAAEVLSAALLMQKKDGDHKSLIEYQLQRDPDDDSAHTSAGWQALMEGDHKRANQHFLEALRLSPMSESARMGLVESFRARSSVYRLQLRFAHFMNQFTEGRQNAIMFGGFIAYKVVSTLLKDVSPVLSGLVIGMWLVFALWSHLARGFSSFFIVMDRFARQALRPREYWEGVVVGGLIFASLVSLILGFVWKIEAGSYVALVLLLAAVANAAAFTNDHHFGRHLYNIAGAIAGFGAVYLAVAVFSPLHLPSAQLLGILALLIGVIVSWLRPFRVLYA</sequence>
<proteinExistence type="predicted"/>
<dbReference type="PANTHER" id="PTHR45586">
    <property type="entry name" value="TPR REPEAT-CONTAINING PROTEIN PA4667"/>
    <property type="match status" value="1"/>
</dbReference>
<dbReference type="SMART" id="SM00028">
    <property type="entry name" value="TPR"/>
    <property type="match status" value="4"/>
</dbReference>
<organism evidence="5 6">
    <name type="scientific">Prosthecobacter debontii</name>
    <dbReference type="NCBI Taxonomy" id="48467"/>
    <lineage>
        <taxon>Bacteria</taxon>
        <taxon>Pseudomonadati</taxon>
        <taxon>Verrucomicrobiota</taxon>
        <taxon>Verrucomicrobiia</taxon>
        <taxon>Verrucomicrobiales</taxon>
        <taxon>Verrucomicrobiaceae</taxon>
        <taxon>Prosthecobacter</taxon>
    </lineage>
</organism>
<dbReference type="EMBL" id="FUYE01000017">
    <property type="protein sequence ID" value="SKB04627.1"/>
    <property type="molecule type" value="Genomic_DNA"/>
</dbReference>
<dbReference type="InterPro" id="IPR013105">
    <property type="entry name" value="TPR_2"/>
</dbReference>
<feature type="repeat" description="TPR" evidence="3">
    <location>
        <begin position="9"/>
        <end position="42"/>
    </location>
</feature>
<keyword evidence="6" id="KW-1185">Reference proteome</keyword>
<dbReference type="PROSITE" id="PS50005">
    <property type="entry name" value="TPR"/>
    <property type="match status" value="1"/>
</dbReference>
<dbReference type="SUPFAM" id="SSF48452">
    <property type="entry name" value="TPR-like"/>
    <property type="match status" value="1"/>
</dbReference>
<evidence type="ECO:0000256" key="3">
    <source>
        <dbReference type="PROSITE-ProRule" id="PRU00339"/>
    </source>
</evidence>
<keyword evidence="4" id="KW-0472">Membrane</keyword>
<accession>A0A1T4YS10</accession>
<feature type="transmembrane region" description="Helical" evidence="4">
    <location>
        <begin position="380"/>
        <end position="398"/>
    </location>
</feature>
<dbReference type="Pfam" id="PF07719">
    <property type="entry name" value="TPR_2"/>
    <property type="match status" value="1"/>
</dbReference>
<dbReference type="PANTHER" id="PTHR45586:SF1">
    <property type="entry name" value="LIPOPOLYSACCHARIDE ASSEMBLY PROTEIN B"/>
    <property type="match status" value="1"/>
</dbReference>
<dbReference type="STRING" id="48467.SAMN02745166_04072"/>
<dbReference type="InterPro" id="IPR051012">
    <property type="entry name" value="CellSynth/LPSAsmb/PSIAsmb"/>
</dbReference>
<gene>
    <name evidence="5" type="ORF">SAMN02745166_04072</name>
</gene>
<dbReference type="OrthoDB" id="179846at2"/>
<keyword evidence="4" id="KW-0812">Transmembrane</keyword>
<reference evidence="6" key="1">
    <citation type="submission" date="2017-02" db="EMBL/GenBank/DDBJ databases">
        <authorList>
            <person name="Varghese N."/>
            <person name="Submissions S."/>
        </authorList>
    </citation>
    <scope>NUCLEOTIDE SEQUENCE [LARGE SCALE GENOMIC DNA]</scope>
    <source>
        <strain evidence="6">ATCC 700200</strain>
    </source>
</reference>
<keyword evidence="2 3" id="KW-0802">TPR repeat</keyword>
<evidence type="ECO:0000313" key="6">
    <source>
        <dbReference type="Proteomes" id="UP000190774"/>
    </source>
</evidence>
<dbReference type="AlphaFoldDB" id="A0A1T4YS10"/>
<keyword evidence="1" id="KW-0677">Repeat</keyword>
<evidence type="ECO:0000256" key="1">
    <source>
        <dbReference type="ARBA" id="ARBA00022737"/>
    </source>
</evidence>
<keyword evidence="4" id="KW-1133">Transmembrane helix</keyword>
<dbReference type="Pfam" id="PF13181">
    <property type="entry name" value="TPR_8"/>
    <property type="match status" value="1"/>
</dbReference>
<feature type="transmembrane region" description="Helical" evidence="4">
    <location>
        <begin position="321"/>
        <end position="344"/>
    </location>
</feature>
<dbReference type="Proteomes" id="UP000190774">
    <property type="component" value="Unassembled WGS sequence"/>
</dbReference>
<evidence type="ECO:0000256" key="4">
    <source>
        <dbReference type="SAM" id="Phobius"/>
    </source>
</evidence>
<protein>
    <submittedName>
        <fullName evidence="5">Tetratricopeptide repeat-containing protein</fullName>
    </submittedName>
</protein>
<dbReference type="RefSeq" id="WP_078815229.1">
    <property type="nucleotide sequence ID" value="NZ_FUYE01000017.1"/>
</dbReference>
<evidence type="ECO:0000313" key="5">
    <source>
        <dbReference type="EMBL" id="SKB04627.1"/>
    </source>
</evidence>
<feature type="transmembrane region" description="Helical" evidence="4">
    <location>
        <begin position="279"/>
        <end position="301"/>
    </location>
</feature>
<feature type="transmembrane region" description="Helical" evidence="4">
    <location>
        <begin position="350"/>
        <end position="368"/>
    </location>
</feature>
<evidence type="ECO:0000256" key="2">
    <source>
        <dbReference type="ARBA" id="ARBA00022803"/>
    </source>
</evidence>
<dbReference type="Gene3D" id="1.25.40.10">
    <property type="entry name" value="Tetratricopeptide repeat domain"/>
    <property type="match status" value="2"/>
</dbReference>
<dbReference type="InterPro" id="IPR011990">
    <property type="entry name" value="TPR-like_helical_dom_sf"/>
</dbReference>